<reference evidence="6 7" key="1">
    <citation type="journal article" date="2017" name="G3 (Bethesda)">
        <title>The Physical Genome Mapping of Anopheles albimanus Corrected Scaffold Misassemblies and Identified Interarm Rearrangements in Genus Anopheles.</title>
        <authorList>
            <person name="Artemov G.N."/>
            <person name="Peery A.N."/>
            <person name="Jiang X."/>
            <person name="Tu Z."/>
            <person name="Stegniy V.N."/>
            <person name="Sharakhova M.V."/>
            <person name="Sharakhov I.V."/>
        </authorList>
    </citation>
    <scope>NUCLEOTIDE SEQUENCE [LARGE SCALE GENOMIC DNA]</scope>
    <source>
        <strain evidence="6 7">ALBI9_A</strain>
    </source>
</reference>
<keyword evidence="7" id="KW-1185">Reference proteome</keyword>
<dbReference type="GO" id="GO:0000981">
    <property type="term" value="F:DNA-binding transcription factor activity, RNA polymerase II-specific"/>
    <property type="evidence" value="ECO:0007669"/>
    <property type="project" value="TreeGrafter"/>
</dbReference>
<dbReference type="GO" id="GO:0008270">
    <property type="term" value="F:zinc ion binding"/>
    <property type="evidence" value="ECO:0007669"/>
    <property type="project" value="UniProtKB-KW"/>
</dbReference>
<dbReference type="InterPro" id="IPR012934">
    <property type="entry name" value="Znf_AD"/>
</dbReference>
<evidence type="ECO:0000256" key="1">
    <source>
        <dbReference type="ARBA" id="ARBA00022723"/>
    </source>
</evidence>
<dbReference type="EnsemblMetazoa" id="AALB004228-RA">
    <property type="protein sequence ID" value="AALB004228-PA"/>
    <property type="gene ID" value="AALB004228"/>
</dbReference>
<dbReference type="KEGG" id="aali:118467644"/>
<dbReference type="VEuPathDB" id="VectorBase:AALB20_034682"/>
<dbReference type="InterPro" id="IPR013087">
    <property type="entry name" value="Znf_C2H2_type"/>
</dbReference>
<reference evidence="6" key="2">
    <citation type="submission" date="2022-08" db="UniProtKB">
        <authorList>
            <consortium name="EnsemblMetazoa"/>
        </authorList>
    </citation>
    <scope>IDENTIFICATION</scope>
    <source>
        <strain evidence="6">STECLA/ALBI9_A</strain>
    </source>
</reference>
<evidence type="ECO:0000313" key="6">
    <source>
        <dbReference type="EnsemblMetazoa" id="AALB004228-PA"/>
    </source>
</evidence>
<feature type="domain" description="C2H2-type" evidence="5">
    <location>
        <begin position="453"/>
        <end position="480"/>
    </location>
</feature>
<dbReference type="GO" id="GO:0000978">
    <property type="term" value="F:RNA polymerase II cis-regulatory region sequence-specific DNA binding"/>
    <property type="evidence" value="ECO:0007669"/>
    <property type="project" value="TreeGrafter"/>
</dbReference>
<dbReference type="InterPro" id="IPR050329">
    <property type="entry name" value="GLI_C2H2-zinc-finger"/>
</dbReference>
<feature type="domain" description="C2H2-type" evidence="5">
    <location>
        <begin position="396"/>
        <end position="424"/>
    </location>
</feature>
<dbReference type="VEuPathDB" id="VectorBase:AALB004228"/>
<dbReference type="SMART" id="SM00868">
    <property type="entry name" value="zf-AD"/>
    <property type="match status" value="1"/>
</dbReference>
<evidence type="ECO:0000256" key="3">
    <source>
        <dbReference type="ARBA" id="ARBA00022771"/>
    </source>
</evidence>
<feature type="domain" description="C2H2-type" evidence="5">
    <location>
        <begin position="424"/>
        <end position="447"/>
    </location>
</feature>
<protein>
    <recommendedName>
        <fullName evidence="5">C2H2-type domain-containing protein</fullName>
    </recommendedName>
</protein>
<evidence type="ECO:0000259" key="5">
    <source>
        <dbReference type="PROSITE" id="PS50157"/>
    </source>
</evidence>
<sequence>MTTKAYLQSALLSCCRTCLQGAPADQMIPLDGPRTEFDGTIGEFLDSLAIAIPPDLLPFIPASVCTRCHEKLEQLFKHHRKIMFVSKFLIGLAKGVLGDKSLLLELLRTDGDKIEQLCAEHGLEYGQGISVDDLLGRFCPFTADEQHTTESMDSDGNAQSERSSELEDDSSTRGSPKAQLQIEIVTDLERIVEENSDTERMDNVYCKSNYYNSDGNCDGFEGCSEENSKPTRKRTRQETPHSSKPVQRFACAKCSYKTSYPVAFDLHCQKHTNNESRVKKGYECPHPYCLRMFDTQQQLDQHQVASDHNRFVCEICGIELKYRFSLDIHLERHSGEAKFPCSYCSATFYTRTECQSHINSRHVVVDRTECPTCGAVFRNRKLLRQHQTSHESERKHQCNQCDVSFKSSHYLSRHIRETHEGVRFSCSYCNNSYRRKDKLRLHIEKVHQIQTYFVCDICVRSFETEEALQEHREHHANPKSLECGICLIAFLTEPEYKQHTCITYQDSYECCGRDLQHHNLYNRHVEMVHGVKVNARVRPKPNLLIGQQRAIRYKQIRGPTSCTMCGKVMSTATEKKNHICYIDEEMCLNPEVIMDESQQFEKETDLIEALSNSQEVES</sequence>
<keyword evidence="3" id="KW-0863">Zinc-finger</keyword>
<dbReference type="Proteomes" id="UP000069272">
    <property type="component" value="Chromosome 3L"/>
</dbReference>
<dbReference type="SUPFAM" id="SSF57667">
    <property type="entry name" value="beta-beta-alpha zinc fingers"/>
    <property type="match status" value="3"/>
</dbReference>
<dbReference type="Pfam" id="PF13912">
    <property type="entry name" value="zf-C2H2_6"/>
    <property type="match status" value="1"/>
</dbReference>
<dbReference type="InterPro" id="IPR036236">
    <property type="entry name" value="Znf_C2H2_sf"/>
</dbReference>
<dbReference type="RefSeq" id="XP_035794271.1">
    <property type="nucleotide sequence ID" value="XM_035938378.1"/>
</dbReference>
<dbReference type="Gene3D" id="3.30.160.60">
    <property type="entry name" value="Classic Zinc Finger"/>
    <property type="match status" value="4"/>
</dbReference>
<organism evidence="6 7">
    <name type="scientific">Anopheles albimanus</name>
    <name type="common">New world malaria mosquito</name>
    <dbReference type="NCBI Taxonomy" id="7167"/>
    <lineage>
        <taxon>Eukaryota</taxon>
        <taxon>Metazoa</taxon>
        <taxon>Ecdysozoa</taxon>
        <taxon>Arthropoda</taxon>
        <taxon>Hexapoda</taxon>
        <taxon>Insecta</taxon>
        <taxon>Pterygota</taxon>
        <taxon>Neoptera</taxon>
        <taxon>Endopterygota</taxon>
        <taxon>Diptera</taxon>
        <taxon>Nematocera</taxon>
        <taxon>Culicoidea</taxon>
        <taxon>Culicidae</taxon>
        <taxon>Anophelinae</taxon>
        <taxon>Anopheles</taxon>
    </lineage>
</organism>
<dbReference type="GO" id="GO:0005634">
    <property type="term" value="C:nucleus"/>
    <property type="evidence" value="ECO:0007669"/>
    <property type="project" value="InterPro"/>
</dbReference>
<dbReference type="AlphaFoldDB" id="A0A182FCJ3"/>
<feature type="domain" description="C2H2-type" evidence="5">
    <location>
        <begin position="311"/>
        <end position="338"/>
    </location>
</feature>
<evidence type="ECO:0000256" key="4">
    <source>
        <dbReference type="ARBA" id="ARBA00022833"/>
    </source>
</evidence>
<evidence type="ECO:0000313" key="7">
    <source>
        <dbReference type="Proteomes" id="UP000069272"/>
    </source>
</evidence>
<keyword evidence="2" id="KW-0677">Repeat</keyword>
<dbReference type="PANTHER" id="PTHR19818">
    <property type="entry name" value="ZINC FINGER PROTEIN ZIC AND GLI"/>
    <property type="match status" value="1"/>
</dbReference>
<proteinExistence type="predicted"/>
<dbReference type="Pfam" id="PF00096">
    <property type="entry name" value="zf-C2H2"/>
    <property type="match status" value="3"/>
</dbReference>
<dbReference type="PANTHER" id="PTHR19818:SF139">
    <property type="entry name" value="PAIR-RULE PROTEIN ODD-PAIRED"/>
    <property type="match status" value="1"/>
</dbReference>
<dbReference type="GeneID" id="118467644"/>
<name>A0A182FCJ3_ANOAL</name>
<dbReference type="STRING" id="7167.A0A182FCJ3"/>
<dbReference type="GO" id="GO:0045944">
    <property type="term" value="P:positive regulation of transcription by RNA polymerase II"/>
    <property type="evidence" value="ECO:0007669"/>
    <property type="project" value="UniProtKB-ARBA"/>
</dbReference>
<dbReference type="PROSITE" id="PS00028">
    <property type="entry name" value="ZINC_FINGER_C2H2_1"/>
    <property type="match status" value="6"/>
</dbReference>
<keyword evidence="1" id="KW-0479">Metal-binding</keyword>
<feature type="domain" description="C2H2-type" evidence="5">
    <location>
        <begin position="368"/>
        <end position="395"/>
    </location>
</feature>
<dbReference type="SMART" id="SM00355">
    <property type="entry name" value="ZnF_C2H2"/>
    <property type="match status" value="9"/>
</dbReference>
<feature type="domain" description="C2H2-type" evidence="5">
    <location>
        <begin position="282"/>
        <end position="308"/>
    </location>
</feature>
<dbReference type="OrthoDB" id="4737882at2759"/>
<evidence type="ECO:0000256" key="2">
    <source>
        <dbReference type="ARBA" id="ARBA00022737"/>
    </source>
</evidence>
<dbReference type="PROSITE" id="PS50157">
    <property type="entry name" value="ZINC_FINGER_C2H2_2"/>
    <property type="match status" value="6"/>
</dbReference>
<keyword evidence="4" id="KW-0862">Zinc</keyword>
<accession>A0A182FCJ3</accession>
<dbReference type="RefSeq" id="XP_035794270.1">
    <property type="nucleotide sequence ID" value="XM_035938377.1"/>
</dbReference>